<evidence type="ECO:0000256" key="3">
    <source>
        <dbReference type="SAM" id="MobiDB-lite"/>
    </source>
</evidence>
<dbReference type="GO" id="GO:0005524">
    <property type="term" value="F:ATP binding"/>
    <property type="evidence" value="ECO:0007669"/>
    <property type="project" value="UniProtKB-KW"/>
</dbReference>
<evidence type="ECO:0000256" key="2">
    <source>
        <dbReference type="ARBA" id="ARBA00022840"/>
    </source>
</evidence>
<evidence type="ECO:0000259" key="4">
    <source>
        <dbReference type="PROSITE" id="PS50011"/>
    </source>
</evidence>
<dbReference type="GO" id="GO:0007166">
    <property type="term" value="P:cell surface receptor signaling pathway"/>
    <property type="evidence" value="ECO:0007669"/>
    <property type="project" value="InterPro"/>
</dbReference>
<protein>
    <recommendedName>
        <fullName evidence="4">Protein kinase domain-containing protein</fullName>
    </recommendedName>
</protein>
<dbReference type="InterPro" id="IPR000719">
    <property type="entry name" value="Prot_kinase_dom"/>
</dbReference>
<dbReference type="SUPFAM" id="SSF56112">
    <property type="entry name" value="Protein kinase-like (PK-like)"/>
    <property type="match status" value="1"/>
</dbReference>
<dbReference type="Gene3D" id="1.10.510.10">
    <property type="entry name" value="Transferase(Phosphotransferase) domain 1"/>
    <property type="match status" value="1"/>
</dbReference>
<evidence type="ECO:0000313" key="5">
    <source>
        <dbReference type="EMBL" id="KAJ4949968.1"/>
    </source>
</evidence>
<dbReference type="PROSITE" id="PS50011">
    <property type="entry name" value="PROTEIN_KINASE_DOM"/>
    <property type="match status" value="1"/>
</dbReference>
<name>A0A9Q0JTT1_9MAGN</name>
<dbReference type="InterPro" id="IPR011009">
    <property type="entry name" value="Kinase-like_dom_sf"/>
</dbReference>
<proteinExistence type="predicted"/>
<keyword evidence="2" id="KW-0067">ATP-binding</keyword>
<accession>A0A9Q0JTT1</accession>
<reference evidence="5" key="1">
    <citation type="journal article" date="2023" name="Plant J.">
        <title>The genome of the king protea, Protea cynaroides.</title>
        <authorList>
            <person name="Chang J."/>
            <person name="Duong T.A."/>
            <person name="Schoeman C."/>
            <person name="Ma X."/>
            <person name="Roodt D."/>
            <person name="Barker N."/>
            <person name="Li Z."/>
            <person name="Van de Peer Y."/>
            <person name="Mizrachi E."/>
        </authorList>
    </citation>
    <scope>NUCLEOTIDE SEQUENCE</scope>
    <source>
        <tissue evidence="5">Young leaves</tissue>
    </source>
</reference>
<dbReference type="InterPro" id="IPR045274">
    <property type="entry name" value="WAK-like"/>
</dbReference>
<feature type="domain" description="Protein kinase" evidence="4">
    <location>
        <begin position="62"/>
        <end position="342"/>
    </location>
</feature>
<dbReference type="AlphaFoldDB" id="A0A9Q0JTT1"/>
<evidence type="ECO:0000313" key="6">
    <source>
        <dbReference type="Proteomes" id="UP001141806"/>
    </source>
</evidence>
<sequence>MRSRRTGKEKEPASETRKSREERLFVNNGGRLLEELITSCDGKSNPFRHFSKHQLQRATNNYDLQQIFHEEALFNLYKGTIEDRSVLIKKYHEDAQNIKWSINEIVVASQMNNHKNMLKLLGYCLETDIPTPVFEFAGNGDLSSHVLIEGNNPSSRTHPLLPWASRLKIAISAADAVTYLHTATARPIIHRNIKSRNILLDHNFVTKLADFGVSISIPAGKEHVEDEVRGTIGYIAPESITTGRFTEKSDVFSFGMILFELLTGERTLEFSRLDDLRAVAESKRVGEIVTPAILQEGGVELLQLQQVLELSVKCSSELEWRRPIMMDVAKQLRQIQRSVYPQ</sequence>
<evidence type="ECO:0000256" key="1">
    <source>
        <dbReference type="ARBA" id="ARBA00022741"/>
    </source>
</evidence>
<comment type="caution">
    <text evidence="5">The sequence shown here is derived from an EMBL/GenBank/DDBJ whole genome shotgun (WGS) entry which is preliminary data.</text>
</comment>
<dbReference type="Proteomes" id="UP001141806">
    <property type="component" value="Unassembled WGS sequence"/>
</dbReference>
<dbReference type="GO" id="GO:0005886">
    <property type="term" value="C:plasma membrane"/>
    <property type="evidence" value="ECO:0007669"/>
    <property type="project" value="TreeGrafter"/>
</dbReference>
<organism evidence="5 6">
    <name type="scientific">Protea cynaroides</name>
    <dbReference type="NCBI Taxonomy" id="273540"/>
    <lineage>
        <taxon>Eukaryota</taxon>
        <taxon>Viridiplantae</taxon>
        <taxon>Streptophyta</taxon>
        <taxon>Embryophyta</taxon>
        <taxon>Tracheophyta</taxon>
        <taxon>Spermatophyta</taxon>
        <taxon>Magnoliopsida</taxon>
        <taxon>Proteales</taxon>
        <taxon>Proteaceae</taxon>
        <taxon>Protea</taxon>
    </lineage>
</organism>
<keyword evidence="1" id="KW-0547">Nucleotide-binding</keyword>
<dbReference type="EMBL" id="JAMYWD010000012">
    <property type="protein sequence ID" value="KAJ4949968.1"/>
    <property type="molecule type" value="Genomic_DNA"/>
</dbReference>
<feature type="region of interest" description="Disordered" evidence="3">
    <location>
        <begin position="1"/>
        <end position="21"/>
    </location>
</feature>
<dbReference type="PANTHER" id="PTHR27005">
    <property type="entry name" value="WALL-ASSOCIATED RECEPTOR KINASE-LIKE 21"/>
    <property type="match status" value="1"/>
</dbReference>
<dbReference type="Gene3D" id="3.30.200.20">
    <property type="entry name" value="Phosphorylase Kinase, domain 1"/>
    <property type="match status" value="1"/>
</dbReference>
<keyword evidence="6" id="KW-1185">Reference proteome</keyword>
<dbReference type="Pfam" id="PF07714">
    <property type="entry name" value="PK_Tyr_Ser-Thr"/>
    <property type="match status" value="1"/>
</dbReference>
<dbReference type="OrthoDB" id="75710at2759"/>
<dbReference type="PANTHER" id="PTHR27005:SF522">
    <property type="entry name" value="NON-FUNCTIONAL PSEUDOKINASE ZED1-LIKE"/>
    <property type="match status" value="1"/>
</dbReference>
<dbReference type="GO" id="GO:0004674">
    <property type="term" value="F:protein serine/threonine kinase activity"/>
    <property type="evidence" value="ECO:0007669"/>
    <property type="project" value="TreeGrafter"/>
</dbReference>
<gene>
    <name evidence="5" type="ORF">NE237_026800</name>
</gene>
<dbReference type="InterPro" id="IPR001245">
    <property type="entry name" value="Ser-Thr/Tyr_kinase_cat_dom"/>
</dbReference>